<proteinExistence type="predicted"/>
<keyword evidence="2" id="KW-0732">Signal</keyword>
<evidence type="ECO:0000256" key="1">
    <source>
        <dbReference type="SAM" id="MobiDB-lite"/>
    </source>
</evidence>
<feature type="compositionally biased region" description="Gly residues" evidence="1">
    <location>
        <begin position="114"/>
        <end position="124"/>
    </location>
</feature>
<gene>
    <name evidence="3" type="ORF">PoMZ_13470</name>
</gene>
<protein>
    <submittedName>
        <fullName evidence="3">Uncharacterized protein</fullName>
    </submittedName>
</protein>
<accession>A0A4P7NVE5</accession>
<evidence type="ECO:0000256" key="2">
    <source>
        <dbReference type="SAM" id="SignalP"/>
    </source>
</evidence>
<feature type="signal peptide" evidence="2">
    <location>
        <begin position="1"/>
        <end position="17"/>
    </location>
</feature>
<feature type="chain" id="PRO_5020961144" evidence="2">
    <location>
        <begin position="18"/>
        <end position="189"/>
    </location>
</feature>
<organism evidence="3 4">
    <name type="scientific">Pyricularia oryzae</name>
    <name type="common">Rice blast fungus</name>
    <name type="synonym">Magnaporthe oryzae</name>
    <dbReference type="NCBI Taxonomy" id="318829"/>
    <lineage>
        <taxon>Eukaryota</taxon>
        <taxon>Fungi</taxon>
        <taxon>Dikarya</taxon>
        <taxon>Ascomycota</taxon>
        <taxon>Pezizomycotina</taxon>
        <taxon>Sordariomycetes</taxon>
        <taxon>Sordariomycetidae</taxon>
        <taxon>Magnaporthales</taxon>
        <taxon>Pyriculariaceae</taxon>
        <taxon>Pyricularia</taxon>
    </lineage>
</organism>
<evidence type="ECO:0000313" key="4">
    <source>
        <dbReference type="Proteomes" id="UP000294847"/>
    </source>
</evidence>
<sequence>MHPSSFLIPYLVAAVMAMPPIGEEPGNTPQPQYGVNHHASHRPHEHNHNGRHGLAQYGEVKHKMKNLRTPISEGGMVGDMGEITLPTNPRQPSERPGSPTSRLAARAHDVMGPKFGGGGTSGDGGDVDTDDQPNPRYGAHRNAHSRLPAGARGGTSGDGGDDYTGDQPNRKGRGVDSRRHGDRTRTFTA</sequence>
<name>A0A4P7NVE5_PYROR</name>
<dbReference type="Proteomes" id="UP000294847">
    <property type="component" value="Chromosome 7"/>
</dbReference>
<dbReference type="EMBL" id="CP034210">
    <property type="protein sequence ID" value="QBZ66491.1"/>
    <property type="molecule type" value="Genomic_DNA"/>
</dbReference>
<evidence type="ECO:0000313" key="3">
    <source>
        <dbReference type="EMBL" id="QBZ66491.1"/>
    </source>
</evidence>
<feature type="compositionally biased region" description="Basic and acidic residues" evidence="1">
    <location>
        <begin position="173"/>
        <end position="189"/>
    </location>
</feature>
<feature type="region of interest" description="Disordered" evidence="1">
    <location>
        <begin position="70"/>
        <end position="189"/>
    </location>
</feature>
<reference evidence="3 4" key="1">
    <citation type="journal article" date="2019" name="Mol. Biol. Evol.">
        <title>Blast fungal genomes show frequent chromosomal changes, gene gains and losses, and effector gene turnover.</title>
        <authorList>
            <person name="Gomez Luciano L.B."/>
            <person name="Jason Tsai I."/>
            <person name="Chuma I."/>
            <person name="Tosa Y."/>
            <person name="Chen Y.H."/>
            <person name="Li J.Y."/>
            <person name="Li M.Y."/>
            <person name="Jade Lu M.Y."/>
            <person name="Nakayashiki H."/>
            <person name="Li W.H."/>
        </authorList>
    </citation>
    <scope>NUCLEOTIDE SEQUENCE [LARGE SCALE GENOMIC DNA]</scope>
    <source>
        <strain evidence="3">MZ5-1-6</strain>
    </source>
</reference>
<dbReference type="AlphaFoldDB" id="A0A4P7NVE5"/>